<dbReference type="Gene3D" id="3.40.50.10210">
    <property type="match status" value="1"/>
</dbReference>
<dbReference type="InterPro" id="IPR017846">
    <property type="entry name" value="Nict_dMeBzImd_PRibTrfase_bact"/>
</dbReference>
<evidence type="ECO:0000256" key="5">
    <source>
        <dbReference type="ARBA" id="ARBA00015486"/>
    </source>
</evidence>
<organism evidence="12 13">
    <name type="scientific">Candidatus Blautia faecavium</name>
    <dbReference type="NCBI Taxonomy" id="2838487"/>
    <lineage>
        <taxon>Bacteria</taxon>
        <taxon>Bacillati</taxon>
        <taxon>Bacillota</taxon>
        <taxon>Clostridia</taxon>
        <taxon>Lachnospirales</taxon>
        <taxon>Lachnospiraceae</taxon>
        <taxon>Blautia</taxon>
    </lineage>
</organism>
<dbReference type="NCBIfam" id="TIGR03160">
    <property type="entry name" value="cobT_DBIPRT"/>
    <property type="match status" value="1"/>
</dbReference>
<reference evidence="12" key="1">
    <citation type="journal article" date="2021" name="PeerJ">
        <title>Extensive microbial diversity within the chicken gut microbiome revealed by metagenomics and culture.</title>
        <authorList>
            <person name="Gilroy R."/>
            <person name="Ravi A."/>
            <person name="Getino M."/>
            <person name="Pursley I."/>
            <person name="Horton D.L."/>
            <person name="Alikhan N.F."/>
            <person name="Baker D."/>
            <person name="Gharbi K."/>
            <person name="Hall N."/>
            <person name="Watson M."/>
            <person name="Adriaenssens E.M."/>
            <person name="Foster-Nyarko E."/>
            <person name="Jarju S."/>
            <person name="Secka A."/>
            <person name="Antonio M."/>
            <person name="Oren A."/>
            <person name="Chaudhuri R.R."/>
            <person name="La Ragione R."/>
            <person name="Hildebrand F."/>
            <person name="Pallen M.J."/>
        </authorList>
    </citation>
    <scope>NUCLEOTIDE SEQUENCE</scope>
    <source>
        <strain evidence="12">ChiSjej1B19-5720</strain>
    </source>
</reference>
<protein>
    <recommendedName>
        <fullName evidence="5 11">Nicotinate-nucleotide--dimethylbenzimidazole phosphoribosyltransferase</fullName>
        <shortName evidence="11">NN:DBI PRT</shortName>
        <ecNumber evidence="4 11">2.4.2.21</ecNumber>
    </recommendedName>
    <alternativeName>
        <fullName evidence="9 11">N(1)-alpha-phosphoribosyltransferase</fullName>
    </alternativeName>
</protein>
<reference evidence="12" key="2">
    <citation type="submission" date="2021-04" db="EMBL/GenBank/DDBJ databases">
        <authorList>
            <person name="Gilroy R."/>
        </authorList>
    </citation>
    <scope>NUCLEOTIDE SEQUENCE</scope>
    <source>
        <strain evidence="12">ChiSjej1B19-5720</strain>
    </source>
</reference>
<dbReference type="Proteomes" id="UP000823842">
    <property type="component" value="Unassembled WGS sequence"/>
</dbReference>
<keyword evidence="6 11" id="KW-0169">Cobalamin biosynthesis</keyword>
<dbReference type="NCBIfam" id="NF000996">
    <property type="entry name" value="PRK00105.1"/>
    <property type="match status" value="1"/>
</dbReference>
<comment type="similarity">
    <text evidence="3 11">Belongs to the CobT family.</text>
</comment>
<dbReference type="Pfam" id="PF02277">
    <property type="entry name" value="DBI_PRT"/>
    <property type="match status" value="1"/>
</dbReference>
<evidence type="ECO:0000256" key="10">
    <source>
        <dbReference type="ARBA" id="ARBA00047340"/>
    </source>
</evidence>
<dbReference type="GO" id="GO:0009236">
    <property type="term" value="P:cobalamin biosynthetic process"/>
    <property type="evidence" value="ECO:0007669"/>
    <property type="project" value="UniProtKB-UniRule"/>
</dbReference>
<feature type="active site" description="Proton acceptor" evidence="11">
    <location>
        <position position="314"/>
    </location>
</feature>
<dbReference type="GO" id="GO:0008939">
    <property type="term" value="F:nicotinate-nucleotide-dimethylbenzimidazole phosphoribosyltransferase activity"/>
    <property type="evidence" value="ECO:0007669"/>
    <property type="project" value="UniProtKB-UniRule"/>
</dbReference>
<evidence type="ECO:0000256" key="4">
    <source>
        <dbReference type="ARBA" id="ARBA00011991"/>
    </source>
</evidence>
<accession>A0A9D2RXP8</accession>
<gene>
    <name evidence="11 12" type="primary">cobT</name>
    <name evidence="12" type="ORF">IAA06_14375</name>
</gene>
<evidence type="ECO:0000256" key="11">
    <source>
        <dbReference type="HAMAP-Rule" id="MF_00230"/>
    </source>
</evidence>
<proteinExistence type="inferred from homology"/>
<comment type="function">
    <text evidence="1 11">Catalyzes the synthesis of alpha-ribazole-5'-phosphate from nicotinate mononucleotide (NAMN) and 5,6-dimethylbenzimidazole (DMB).</text>
</comment>
<evidence type="ECO:0000313" key="13">
    <source>
        <dbReference type="Proteomes" id="UP000823842"/>
    </source>
</evidence>
<evidence type="ECO:0000256" key="9">
    <source>
        <dbReference type="ARBA" id="ARBA00030686"/>
    </source>
</evidence>
<keyword evidence="8 11" id="KW-0808">Transferase</keyword>
<evidence type="ECO:0000256" key="3">
    <source>
        <dbReference type="ARBA" id="ARBA00007110"/>
    </source>
</evidence>
<dbReference type="AlphaFoldDB" id="A0A9D2RXP8"/>
<dbReference type="InterPro" id="IPR003200">
    <property type="entry name" value="Nict_dMeBzImd_PRibTrfase"/>
</dbReference>
<comment type="caution">
    <text evidence="12">The sequence shown here is derived from an EMBL/GenBank/DDBJ whole genome shotgun (WGS) entry which is preliminary data.</text>
</comment>
<evidence type="ECO:0000256" key="8">
    <source>
        <dbReference type="ARBA" id="ARBA00022679"/>
    </source>
</evidence>
<dbReference type="HAMAP" id="MF_00230">
    <property type="entry name" value="CobT"/>
    <property type="match status" value="1"/>
</dbReference>
<dbReference type="PANTHER" id="PTHR43463:SF1">
    <property type="entry name" value="NICOTINATE-NUCLEOTIDE--DIMETHYLBENZIMIDAZOLE PHOSPHORIBOSYLTRANSFERASE"/>
    <property type="match status" value="1"/>
</dbReference>
<dbReference type="FunFam" id="3.40.50.10210:FF:000001">
    <property type="entry name" value="Nicotinate-nucleotide--dimethylbenzimidazole phosphoribosyltransferase"/>
    <property type="match status" value="1"/>
</dbReference>
<dbReference type="SUPFAM" id="SSF52733">
    <property type="entry name" value="Nicotinate mononucleotide:5,6-dimethylbenzimidazole phosphoribosyltransferase (CobT)"/>
    <property type="match status" value="1"/>
</dbReference>
<dbReference type="InterPro" id="IPR023195">
    <property type="entry name" value="Nict_dMeBzImd_PRibTrfase_N"/>
</dbReference>
<dbReference type="PANTHER" id="PTHR43463">
    <property type="entry name" value="NICOTINATE-NUCLEOTIDE--DIMETHYLBENZIMIDAZOLE PHOSPHORIBOSYLTRANSFERASE"/>
    <property type="match status" value="1"/>
</dbReference>
<comment type="pathway">
    <text evidence="2 11">Nucleoside biosynthesis; alpha-ribazole biosynthesis; alpha-ribazole from 5,6-dimethylbenzimidazole: step 1/2.</text>
</comment>
<dbReference type="EMBL" id="DWYZ01000277">
    <property type="protein sequence ID" value="HJB29956.1"/>
    <property type="molecule type" value="Genomic_DNA"/>
</dbReference>
<evidence type="ECO:0000256" key="1">
    <source>
        <dbReference type="ARBA" id="ARBA00002197"/>
    </source>
</evidence>
<comment type="catalytic activity">
    <reaction evidence="10 11">
        <text>5,6-dimethylbenzimidazole + nicotinate beta-D-ribonucleotide = alpha-ribazole 5'-phosphate + nicotinate + H(+)</text>
        <dbReference type="Rhea" id="RHEA:11196"/>
        <dbReference type="ChEBI" id="CHEBI:15378"/>
        <dbReference type="ChEBI" id="CHEBI:15890"/>
        <dbReference type="ChEBI" id="CHEBI:32544"/>
        <dbReference type="ChEBI" id="CHEBI:57502"/>
        <dbReference type="ChEBI" id="CHEBI:57918"/>
        <dbReference type="EC" id="2.4.2.21"/>
    </reaction>
</comment>
<evidence type="ECO:0000256" key="7">
    <source>
        <dbReference type="ARBA" id="ARBA00022676"/>
    </source>
</evidence>
<dbReference type="CDD" id="cd02439">
    <property type="entry name" value="DMB-PRT_CobT"/>
    <property type="match status" value="1"/>
</dbReference>
<dbReference type="InterPro" id="IPR036087">
    <property type="entry name" value="Nict_dMeBzImd_PRibTrfase_sf"/>
</dbReference>
<name>A0A9D2RXP8_9FIRM</name>
<evidence type="ECO:0000313" key="12">
    <source>
        <dbReference type="EMBL" id="HJB29956.1"/>
    </source>
</evidence>
<sequence>MTLEETIKEIKPLDENMMEKARARWNSIAHPLHSLGKLEDLVIQITGITGKPTVDISKKALVAMCADNGVVEEGVTQTGQEITALVANGFLEGTTTVCAMCRKCGVDVHPVDVGIAVDTNVPRNLKVAYGTKNMTKGPAMTREEAKKAIEAGIQTACELKDKGYKLLATGEMGIGNTTTSSAMAAVLLNQPVEVMTGRGAGLSSEGLVRKINAIKKAIQINDPDPEDVMDVLSKVGGLDIAGLAGVFLGGAALRMPVVMDGFISCVAALTAKMLCPGAADYMLSSHVSKEPASRLILEKLGKSPILHGDMCLGEGTGAIAFLPVLELGAELYNTMGTFEDIHMEQYEELT</sequence>
<dbReference type="Gene3D" id="1.10.1610.10">
    <property type="match status" value="1"/>
</dbReference>
<keyword evidence="7 11" id="KW-0328">Glycosyltransferase</keyword>
<evidence type="ECO:0000256" key="6">
    <source>
        <dbReference type="ARBA" id="ARBA00022573"/>
    </source>
</evidence>
<evidence type="ECO:0000256" key="2">
    <source>
        <dbReference type="ARBA" id="ARBA00005049"/>
    </source>
</evidence>
<dbReference type="EC" id="2.4.2.21" evidence="4 11"/>